<gene>
    <name evidence="2" type="ORF">Y717_19845</name>
</gene>
<proteinExistence type="predicted"/>
<name>A0A2T7TDP5_9ACTN</name>
<dbReference type="AlphaFoldDB" id="A0A2T7TDP5"/>
<evidence type="ECO:0000313" key="2">
    <source>
        <dbReference type="EMBL" id="PVE13290.1"/>
    </source>
</evidence>
<accession>A0A2T7TDP5</accession>
<dbReference type="Proteomes" id="UP000245992">
    <property type="component" value="Unassembled WGS sequence"/>
</dbReference>
<comment type="caution">
    <text evidence="2">The sequence shown here is derived from an EMBL/GenBank/DDBJ whole genome shotgun (WGS) entry which is preliminary data.</text>
</comment>
<feature type="region of interest" description="Disordered" evidence="1">
    <location>
        <begin position="1"/>
        <end position="29"/>
    </location>
</feature>
<evidence type="ECO:0000256" key="1">
    <source>
        <dbReference type="SAM" id="MobiDB-lite"/>
    </source>
</evidence>
<evidence type="ECO:0000313" key="3">
    <source>
        <dbReference type="Proteomes" id="UP000245992"/>
    </source>
</evidence>
<reference evidence="2 3" key="1">
    <citation type="submission" date="2013-12" db="EMBL/GenBank/DDBJ databases">
        <title>Annotated genome of Streptomyces scopuliridis.</title>
        <authorList>
            <person name="Olson J.B."/>
        </authorList>
    </citation>
    <scope>NUCLEOTIDE SEQUENCE [LARGE SCALE GENOMIC DNA]</scope>
    <source>
        <strain evidence="2 3">RB72</strain>
    </source>
</reference>
<keyword evidence="3" id="KW-1185">Reference proteome</keyword>
<dbReference type="EMBL" id="AZSP01000033">
    <property type="protein sequence ID" value="PVE13290.1"/>
    <property type="molecule type" value="Genomic_DNA"/>
</dbReference>
<protein>
    <submittedName>
        <fullName evidence="2">Uncharacterized protein</fullName>
    </submittedName>
</protein>
<organism evidence="2 3">
    <name type="scientific">Streptomyces scopuliridis RB72</name>
    <dbReference type="NCBI Taxonomy" id="1440053"/>
    <lineage>
        <taxon>Bacteria</taxon>
        <taxon>Bacillati</taxon>
        <taxon>Actinomycetota</taxon>
        <taxon>Actinomycetes</taxon>
        <taxon>Kitasatosporales</taxon>
        <taxon>Streptomycetaceae</taxon>
        <taxon>Streptomyces</taxon>
    </lineage>
</organism>
<sequence>MSNAPGPEAVPSMTVNGQSAIVPAGHTVS</sequence>